<dbReference type="EMBL" id="BRXW01000046">
    <property type="protein sequence ID" value="GMI02658.1"/>
    <property type="molecule type" value="Genomic_DNA"/>
</dbReference>
<dbReference type="Proteomes" id="UP001165122">
    <property type="component" value="Unassembled WGS sequence"/>
</dbReference>
<protein>
    <submittedName>
        <fullName evidence="2">Uncharacterized protein</fullName>
    </submittedName>
</protein>
<evidence type="ECO:0000256" key="1">
    <source>
        <dbReference type="SAM" id="MobiDB-lite"/>
    </source>
</evidence>
<dbReference type="AlphaFoldDB" id="A0A9W7C5M7"/>
<evidence type="ECO:0000313" key="3">
    <source>
        <dbReference type="Proteomes" id="UP001165122"/>
    </source>
</evidence>
<feature type="region of interest" description="Disordered" evidence="1">
    <location>
        <begin position="1"/>
        <end position="30"/>
    </location>
</feature>
<keyword evidence="3" id="KW-1185">Reference proteome</keyword>
<reference evidence="3" key="1">
    <citation type="journal article" date="2023" name="Commun. Biol.">
        <title>Genome analysis of Parmales, the sister group of diatoms, reveals the evolutionary specialization of diatoms from phago-mixotrophs to photoautotrophs.</title>
        <authorList>
            <person name="Ban H."/>
            <person name="Sato S."/>
            <person name="Yoshikawa S."/>
            <person name="Yamada K."/>
            <person name="Nakamura Y."/>
            <person name="Ichinomiya M."/>
            <person name="Sato N."/>
            <person name="Blanc-Mathieu R."/>
            <person name="Endo H."/>
            <person name="Kuwata A."/>
            <person name="Ogata H."/>
        </authorList>
    </citation>
    <scope>NUCLEOTIDE SEQUENCE [LARGE SCALE GENOMIC DNA]</scope>
    <source>
        <strain evidence="3">NIES 3700</strain>
    </source>
</reference>
<sequence>MQLDRGHGAIGHSGEAGQAPTKRVARLASPAAKKTSQAVGLGGAVGLAVVNAGSWTVCTYVARTAGIRPRASLATAASAAASRATGGLGEAVVLAGGNGGRRHCDQFSLSFTPLR</sequence>
<accession>A0A9W7C5M7</accession>
<comment type="caution">
    <text evidence="2">The sequence shown here is derived from an EMBL/GenBank/DDBJ whole genome shotgun (WGS) entry which is preliminary data.</text>
</comment>
<gene>
    <name evidence="2" type="ORF">TrLO_g11492</name>
</gene>
<organism evidence="2 3">
    <name type="scientific">Triparma laevis f. longispina</name>
    <dbReference type="NCBI Taxonomy" id="1714387"/>
    <lineage>
        <taxon>Eukaryota</taxon>
        <taxon>Sar</taxon>
        <taxon>Stramenopiles</taxon>
        <taxon>Ochrophyta</taxon>
        <taxon>Bolidophyceae</taxon>
        <taxon>Parmales</taxon>
        <taxon>Triparmaceae</taxon>
        <taxon>Triparma</taxon>
    </lineage>
</organism>
<proteinExistence type="predicted"/>
<evidence type="ECO:0000313" key="2">
    <source>
        <dbReference type="EMBL" id="GMI02658.1"/>
    </source>
</evidence>
<name>A0A9W7C5M7_9STRA</name>